<organism evidence="2 3">
    <name type="scientific">Melanomma pulvis-pyrius CBS 109.77</name>
    <dbReference type="NCBI Taxonomy" id="1314802"/>
    <lineage>
        <taxon>Eukaryota</taxon>
        <taxon>Fungi</taxon>
        <taxon>Dikarya</taxon>
        <taxon>Ascomycota</taxon>
        <taxon>Pezizomycotina</taxon>
        <taxon>Dothideomycetes</taxon>
        <taxon>Pleosporomycetidae</taxon>
        <taxon>Pleosporales</taxon>
        <taxon>Melanommataceae</taxon>
        <taxon>Melanomma</taxon>
    </lineage>
</organism>
<dbReference type="Pfam" id="PF24968">
    <property type="entry name" value="DUF7770"/>
    <property type="match status" value="1"/>
</dbReference>
<dbReference type="Proteomes" id="UP000799757">
    <property type="component" value="Unassembled WGS sequence"/>
</dbReference>
<reference evidence="2" key="1">
    <citation type="journal article" date="2020" name="Stud. Mycol.">
        <title>101 Dothideomycetes genomes: a test case for predicting lifestyles and emergence of pathogens.</title>
        <authorList>
            <person name="Haridas S."/>
            <person name="Albert R."/>
            <person name="Binder M."/>
            <person name="Bloem J."/>
            <person name="Labutti K."/>
            <person name="Salamov A."/>
            <person name="Andreopoulos B."/>
            <person name="Baker S."/>
            <person name="Barry K."/>
            <person name="Bills G."/>
            <person name="Bluhm B."/>
            <person name="Cannon C."/>
            <person name="Castanera R."/>
            <person name="Culley D."/>
            <person name="Daum C."/>
            <person name="Ezra D."/>
            <person name="Gonzalez J."/>
            <person name="Henrissat B."/>
            <person name="Kuo A."/>
            <person name="Liang C."/>
            <person name="Lipzen A."/>
            <person name="Lutzoni F."/>
            <person name="Magnuson J."/>
            <person name="Mondo S."/>
            <person name="Nolan M."/>
            <person name="Ohm R."/>
            <person name="Pangilinan J."/>
            <person name="Park H.-J."/>
            <person name="Ramirez L."/>
            <person name="Alfaro M."/>
            <person name="Sun H."/>
            <person name="Tritt A."/>
            <person name="Yoshinaga Y."/>
            <person name="Zwiers L.-H."/>
            <person name="Turgeon B."/>
            <person name="Goodwin S."/>
            <person name="Spatafora J."/>
            <person name="Crous P."/>
            <person name="Grigoriev I."/>
        </authorList>
    </citation>
    <scope>NUCLEOTIDE SEQUENCE</scope>
    <source>
        <strain evidence="2">CBS 109.77</strain>
    </source>
</reference>
<dbReference type="AlphaFoldDB" id="A0A6A6WQQ9"/>
<evidence type="ECO:0000313" key="2">
    <source>
        <dbReference type="EMBL" id="KAF2786251.1"/>
    </source>
</evidence>
<dbReference type="InterPro" id="IPR056672">
    <property type="entry name" value="DUF7770"/>
</dbReference>
<name>A0A6A6WQQ9_9PLEO</name>
<sequence length="175" mass="19608">MNDNYDTDYFKTVNLTRLVIAIYICGYRNDNNAGDEDGNLPTNHWAAFLQLTDSTSVSLDMAPGYGSDGQRGKIQVASKDYVHTQNAIKSVMFPTTGAYTVSDIINLITQNGREKYTFTEAWEGCRYWIYTFISDLEAAGIIPAGSGQTTWGVVSYYWRNPSGYELRTVAQGTFR</sequence>
<dbReference type="EMBL" id="MU002508">
    <property type="protein sequence ID" value="KAF2786251.1"/>
    <property type="molecule type" value="Genomic_DNA"/>
</dbReference>
<proteinExistence type="predicted"/>
<evidence type="ECO:0000259" key="1">
    <source>
        <dbReference type="Pfam" id="PF24968"/>
    </source>
</evidence>
<dbReference type="OrthoDB" id="3739692at2759"/>
<keyword evidence="3" id="KW-1185">Reference proteome</keyword>
<protein>
    <recommendedName>
        <fullName evidence="1">DUF7770 domain-containing protein</fullName>
    </recommendedName>
</protein>
<accession>A0A6A6WQQ9</accession>
<feature type="domain" description="DUF7770" evidence="1">
    <location>
        <begin position="22"/>
        <end position="174"/>
    </location>
</feature>
<evidence type="ECO:0000313" key="3">
    <source>
        <dbReference type="Proteomes" id="UP000799757"/>
    </source>
</evidence>
<gene>
    <name evidence="2" type="ORF">K505DRAFT_368390</name>
</gene>